<keyword evidence="7" id="KW-1015">Disulfide bond</keyword>
<dbReference type="EnsemblMetazoa" id="G30609.2">
    <property type="protein sequence ID" value="G30609.2:cds"/>
    <property type="gene ID" value="G30609"/>
</dbReference>
<feature type="chain" id="PRO_5042431767" description="Fucolectin tachylectin-4 pentraxin-1 domain-containing protein" evidence="8">
    <location>
        <begin position="21"/>
        <end position="165"/>
    </location>
</feature>
<name>A0A8W8LZQ6_MAGGI</name>
<dbReference type="InterPro" id="IPR008979">
    <property type="entry name" value="Galactose-bd-like_sf"/>
</dbReference>
<keyword evidence="11" id="KW-1185">Reference proteome</keyword>
<evidence type="ECO:0000256" key="7">
    <source>
        <dbReference type="ARBA" id="ARBA00023157"/>
    </source>
</evidence>
<dbReference type="EnsemblMetazoa" id="G30609.5">
    <property type="protein sequence ID" value="G30609.5:cds"/>
    <property type="gene ID" value="G30609"/>
</dbReference>
<reference evidence="10" key="1">
    <citation type="submission" date="2022-08" db="UniProtKB">
        <authorList>
            <consortium name="EnsemblMetazoa"/>
        </authorList>
    </citation>
    <scope>IDENTIFICATION</scope>
    <source>
        <strain evidence="10">05x7-T-G4-1.051#20</strain>
    </source>
</reference>
<comment type="subunit">
    <text evidence="3">Homotrimer.</text>
</comment>
<evidence type="ECO:0000313" key="10">
    <source>
        <dbReference type="EnsemblMetazoa" id="G30609.2:cds"/>
    </source>
</evidence>
<dbReference type="GO" id="GO:0046872">
    <property type="term" value="F:metal ion binding"/>
    <property type="evidence" value="ECO:0007669"/>
    <property type="project" value="UniProtKB-KW"/>
</dbReference>
<evidence type="ECO:0000256" key="3">
    <source>
        <dbReference type="ARBA" id="ARBA00011233"/>
    </source>
</evidence>
<dbReference type="InterPro" id="IPR006585">
    <property type="entry name" value="FTP1"/>
</dbReference>
<dbReference type="PANTHER" id="PTHR45713">
    <property type="entry name" value="FTP DOMAIN-CONTAINING PROTEIN"/>
    <property type="match status" value="1"/>
</dbReference>
<dbReference type="InterPro" id="IPR051941">
    <property type="entry name" value="BG_Antigen-Binding_Lectin"/>
</dbReference>
<dbReference type="AlphaFoldDB" id="A0A8W8LZQ6"/>
<evidence type="ECO:0000256" key="1">
    <source>
        <dbReference type="ARBA" id="ARBA00002219"/>
    </source>
</evidence>
<dbReference type="Proteomes" id="UP000005408">
    <property type="component" value="Unassembled WGS sequence"/>
</dbReference>
<dbReference type="Pfam" id="PF22633">
    <property type="entry name" value="F5_F8_type_C_2"/>
    <property type="match status" value="1"/>
</dbReference>
<feature type="domain" description="Fucolectin tachylectin-4 pentraxin-1" evidence="9">
    <location>
        <begin position="24"/>
        <end position="165"/>
    </location>
</feature>
<organism evidence="10 11">
    <name type="scientific">Magallana gigas</name>
    <name type="common">Pacific oyster</name>
    <name type="synonym">Crassostrea gigas</name>
    <dbReference type="NCBI Taxonomy" id="29159"/>
    <lineage>
        <taxon>Eukaryota</taxon>
        <taxon>Metazoa</taxon>
        <taxon>Spiralia</taxon>
        <taxon>Lophotrochozoa</taxon>
        <taxon>Mollusca</taxon>
        <taxon>Bivalvia</taxon>
        <taxon>Autobranchia</taxon>
        <taxon>Pteriomorphia</taxon>
        <taxon>Ostreida</taxon>
        <taxon>Ostreoidea</taxon>
        <taxon>Ostreidae</taxon>
        <taxon>Magallana</taxon>
    </lineage>
</organism>
<comment type="similarity">
    <text evidence="2">Belongs to the fucolectin family.</text>
</comment>
<keyword evidence="6" id="KW-0106">Calcium</keyword>
<keyword evidence="4" id="KW-0479">Metal-binding</keyword>
<dbReference type="SMART" id="SM00607">
    <property type="entry name" value="FTP"/>
    <property type="match status" value="1"/>
</dbReference>
<keyword evidence="8" id="KW-0732">Signal</keyword>
<evidence type="ECO:0000256" key="2">
    <source>
        <dbReference type="ARBA" id="ARBA00010147"/>
    </source>
</evidence>
<sequence length="165" mass="18231">MRSMLVSALICVFHVNVVSSHAVFTNVAYSKPVTLSSVYSGVHGYFPGPNAVNGLLSDYVHTFNEKSPWLRIDLGASFQIHEIEMFARSDCCGAQLHDVDFTVGENIHDMHFCGHFTGHASTGQRITVFCPHNTVGRYVQLQTVNGNSNILTPAEVLVWGVREIH</sequence>
<evidence type="ECO:0000259" key="9">
    <source>
        <dbReference type="SMART" id="SM00607"/>
    </source>
</evidence>
<dbReference type="SUPFAM" id="SSF49785">
    <property type="entry name" value="Galactose-binding domain-like"/>
    <property type="match status" value="1"/>
</dbReference>
<dbReference type="Gene3D" id="2.60.120.260">
    <property type="entry name" value="Galactose-binding domain-like"/>
    <property type="match status" value="1"/>
</dbReference>
<dbReference type="EnsemblMetazoa" id="G30609.1">
    <property type="protein sequence ID" value="G30609.1:cds"/>
    <property type="gene ID" value="G30609"/>
</dbReference>
<dbReference type="GO" id="GO:0010185">
    <property type="term" value="P:regulation of cellular defense response"/>
    <property type="evidence" value="ECO:0007669"/>
    <property type="project" value="UniProtKB-ARBA"/>
</dbReference>
<proteinExistence type="inferred from homology"/>
<comment type="function">
    <text evidence="1">Acts as a defensive agent. Recognizes blood group fucosylated oligosaccharides including A, B, H and Lewis B-type antigens. Does not recognize Lewis A antigen and has low affinity for monovalent haptens.</text>
</comment>
<evidence type="ECO:0000256" key="5">
    <source>
        <dbReference type="ARBA" id="ARBA00022734"/>
    </source>
</evidence>
<dbReference type="GO" id="GO:0001868">
    <property type="term" value="P:regulation of complement activation, lectin pathway"/>
    <property type="evidence" value="ECO:0007669"/>
    <property type="project" value="UniProtKB-ARBA"/>
</dbReference>
<evidence type="ECO:0000256" key="8">
    <source>
        <dbReference type="SAM" id="SignalP"/>
    </source>
</evidence>
<protein>
    <recommendedName>
        <fullName evidence="9">Fucolectin tachylectin-4 pentraxin-1 domain-containing protein</fullName>
    </recommendedName>
</protein>
<feature type="signal peptide" evidence="8">
    <location>
        <begin position="1"/>
        <end position="20"/>
    </location>
</feature>
<evidence type="ECO:0000256" key="4">
    <source>
        <dbReference type="ARBA" id="ARBA00022723"/>
    </source>
</evidence>
<dbReference type="GO" id="GO:0042806">
    <property type="term" value="F:fucose binding"/>
    <property type="evidence" value="ECO:0007669"/>
    <property type="project" value="UniProtKB-ARBA"/>
</dbReference>
<dbReference type="PANTHER" id="PTHR45713:SF6">
    <property type="entry name" value="F5_8 TYPE C DOMAIN-CONTAINING PROTEIN"/>
    <property type="match status" value="1"/>
</dbReference>
<evidence type="ECO:0000256" key="6">
    <source>
        <dbReference type="ARBA" id="ARBA00022837"/>
    </source>
</evidence>
<keyword evidence="5" id="KW-0430">Lectin</keyword>
<accession>A0A8W8LZQ6</accession>
<evidence type="ECO:0000313" key="11">
    <source>
        <dbReference type="Proteomes" id="UP000005408"/>
    </source>
</evidence>